<evidence type="ECO:0000313" key="2">
    <source>
        <dbReference type="EMBL" id="KAK3256623.1"/>
    </source>
</evidence>
<dbReference type="GO" id="GO:0003676">
    <property type="term" value="F:nucleic acid binding"/>
    <property type="evidence" value="ECO:0007669"/>
    <property type="project" value="InterPro"/>
</dbReference>
<name>A0AAE0KQ50_9CHLO</name>
<dbReference type="Proteomes" id="UP001190700">
    <property type="component" value="Unassembled WGS sequence"/>
</dbReference>
<dbReference type="InterPro" id="IPR012337">
    <property type="entry name" value="RNaseH-like_sf"/>
</dbReference>
<dbReference type="EMBL" id="LGRX02021480">
    <property type="protein sequence ID" value="KAK3256623.1"/>
    <property type="molecule type" value="Genomic_DNA"/>
</dbReference>
<organism evidence="2 3">
    <name type="scientific">Cymbomonas tetramitiformis</name>
    <dbReference type="NCBI Taxonomy" id="36881"/>
    <lineage>
        <taxon>Eukaryota</taxon>
        <taxon>Viridiplantae</taxon>
        <taxon>Chlorophyta</taxon>
        <taxon>Pyramimonadophyceae</taxon>
        <taxon>Pyramimonadales</taxon>
        <taxon>Pyramimonadaceae</taxon>
        <taxon>Cymbomonas</taxon>
    </lineage>
</organism>
<dbReference type="InterPro" id="IPR036397">
    <property type="entry name" value="RNaseH_sf"/>
</dbReference>
<dbReference type="PROSITE" id="PS50994">
    <property type="entry name" value="INTEGRASE"/>
    <property type="match status" value="1"/>
</dbReference>
<dbReference type="GO" id="GO:0015074">
    <property type="term" value="P:DNA integration"/>
    <property type="evidence" value="ECO:0007669"/>
    <property type="project" value="InterPro"/>
</dbReference>
<gene>
    <name evidence="2" type="ORF">CYMTET_34240</name>
</gene>
<sequence>MTEHYTCFIVCVSIPNKEAATIASAFRNHVLAVFEAPVECLVDGGTEFEGAFEDLCRQCLIDRRATSPDSPEGNELTERVVRTIKFCFKKLALEKGPVYEWDELLWSLVPSRSPREWHLLRSYSRRQEATVPPNLRAQPNLDFEAEEEYTLAEDLLRRARIVKKTYGARWVPPGGGPASGHAAVRR</sequence>
<protein>
    <recommendedName>
        <fullName evidence="1">Integrase catalytic domain-containing protein</fullName>
    </recommendedName>
</protein>
<evidence type="ECO:0000259" key="1">
    <source>
        <dbReference type="PROSITE" id="PS50994"/>
    </source>
</evidence>
<dbReference type="InterPro" id="IPR001584">
    <property type="entry name" value="Integrase_cat-core"/>
</dbReference>
<dbReference type="AlphaFoldDB" id="A0AAE0KQ50"/>
<comment type="caution">
    <text evidence="2">The sequence shown here is derived from an EMBL/GenBank/DDBJ whole genome shotgun (WGS) entry which is preliminary data.</text>
</comment>
<accession>A0AAE0KQ50</accession>
<reference evidence="2 3" key="1">
    <citation type="journal article" date="2015" name="Genome Biol. Evol.">
        <title>Comparative Genomics of a Bacterivorous Green Alga Reveals Evolutionary Causalities and Consequences of Phago-Mixotrophic Mode of Nutrition.</title>
        <authorList>
            <person name="Burns J.A."/>
            <person name="Paasch A."/>
            <person name="Narechania A."/>
            <person name="Kim E."/>
        </authorList>
    </citation>
    <scope>NUCLEOTIDE SEQUENCE [LARGE SCALE GENOMIC DNA]</scope>
    <source>
        <strain evidence="2 3">PLY_AMNH</strain>
    </source>
</reference>
<proteinExistence type="predicted"/>
<feature type="domain" description="Integrase catalytic" evidence="1">
    <location>
        <begin position="1"/>
        <end position="140"/>
    </location>
</feature>
<dbReference type="SUPFAM" id="SSF53098">
    <property type="entry name" value="Ribonuclease H-like"/>
    <property type="match status" value="1"/>
</dbReference>
<keyword evidence="3" id="KW-1185">Reference proteome</keyword>
<dbReference type="Gene3D" id="3.30.420.10">
    <property type="entry name" value="Ribonuclease H-like superfamily/Ribonuclease H"/>
    <property type="match status" value="1"/>
</dbReference>
<evidence type="ECO:0000313" key="3">
    <source>
        <dbReference type="Proteomes" id="UP001190700"/>
    </source>
</evidence>